<dbReference type="HOGENOM" id="CLU_2477591_0_0_5"/>
<organism evidence="1 2">
    <name type="scientific">Candidatus Liberibacter americanus str. Sao Paulo</name>
    <dbReference type="NCBI Taxonomy" id="1261131"/>
    <lineage>
        <taxon>Bacteria</taxon>
        <taxon>Pseudomonadati</taxon>
        <taxon>Pseudomonadota</taxon>
        <taxon>Alphaproteobacteria</taxon>
        <taxon>Hyphomicrobiales</taxon>
        <taxon>Rhizobiaceae</taxon>
        <taxon>Liberibacter</taxon>
    </lineage>
</organism>
<dbReference type="STRING" id="1261131.lam_656"/>
<dbReference type="Proteomes" id="UP000017862">
    <property type="component" value="Chromosome"/>
</dbReference>
<name>U6B8E0_9HYPH</name>
<dbReference type="AlphaFoldDB" id="U6B8E0"/>
<reference evidence="1 2" key="1">
    <citation type="journal article" date="2014" name="Mol. Plant Microbe Interact.">
        <title>The complete genome sequence of Candidatus Liberibacter americanus, associated with citrus Huanglongbing.</title>
        <authorList>
            <person name="Wulff N.A."/>
            <person name="Zhang S."/>
            <person name="Setubal J.C."/>
            <person name="Almeida N.F."/>
            <person name="Martins E.C."/>
            <person name="Harakava R."/>
            <person name="Kumar D."/>
            <person name="Rangel L.T."/>
            <person name="Foissac X."/>
            <person name="Bove J."/>
            <person name="Gabriel D.W."/>
        </authorList>
    </citation>
    <scope>NUCLEOTIDE SEQUENCE [LARGE SCALE GENOMIC DNA]</scope>
    <source>
        <strain evidence="1 2">Sao Paulo</strain>
    </source>
</reference>
<keyword evidence="2" id="KW-1185">Reference proteome</keyword>
<evidence type="ECO:0000313" key="2">
    <source>
        <dbReference type="Proteomes" id="UP000017862"/>
    </source>
</evidence>
<sequence>MSNGQPLFKVYTRTINEAQEDMLFIRLKLGSNLSKDTLRHIELEAKDAVLEHLTQLKETIKLIIDKRVISSDAVSNLSNEEDCEACQ</sequence>
<dbReference type="RefSeq" id="WP_007557608.1">
    <property type="nucleotide sequence ID" value="NC_022793.1"/>
</dbReference>
<proteinExistence type="predicted"/>
<dbReference type="EMBL" id="CP006604">
    <property type="protein sequence ID" value="AHA28002.1"/>
    <property type="molecule type" value="Genomic_DNA"/>
</dbReference>
<protein>
    <submittedName>
        <fullName evidence="1">Uncharacterized protein</fullName>
    </submittedName>
</protein>
<accession>U6B8E0</accession>
<dbReference type="PATRIC" id="fig|1261131.3.peg.625"/>
<evidence type="ECO:0000313" key="1">
    <source>
        <dbReference type="EMBL" id="AHA28002.1"/>
    </source>
</evidence>
<dbReference type="KEGG" id="lar:lam_656"/>
<gene>
    <name evidence="1" type="ORF">lam_656</name>
</gene>